<gene>
    <name evidence="1" type="ORF">NUH88_10255</name>
</gene>
<dbReference type="Gene3D" id="3.40.50.1240">
    <property type="entry name" value="Phosphoglycerate mutase-like"/>
    <property type="match status" value="1"/>
</dbReference>
<dbReference type="InterPro" id="IPR013078">
    <property type="entry name" value="His_Pase_superF_clade-1"/>
</dbReference>
<name>A0A9J7AXP9_9PROT</name>
<sequence length="207" mass="21787">MSAATRWHLLRHAPAAVAKGTIYGRTDVSAEPQDPAVLNRIAARLPTDATLVTTPLRRTAETAEMLRSAGWVASAETIEPAFREQDFGAWEGRTHAGLAEGGSPDYAAFWDDPARNRPPGGESFADLAARVAPALAGLNATHAGRDIVVIGHGGSIRAILSVVLKLTPEVALSLDIAPLSLSLADHFAGTGALPPWRLRGINLPPDN</sequence>
<dbReference type="InterPro" id="IPR029033">
    <property type="entry name" value="His_PPase_superfam"/>
</dbReference>
<protein>
    <submittedName>
        <fullName evidence="1">Histidine phosphatase family protein</fullName>
    </submittedName>
</protein>
<dbReference type="RefSeq" id="WP_257771906.1">
    <property type="nucleotide sequence ID" value="NZ_CP102480.1"/>
</dbReference>
<accession>A0A9J7AXP9</accession>
<dbReference type="KEGG" id="naci:NUH88_10255"/>
<dbReference type="EMBL" id="CP102480">
    <property type="protein sequence ID" value="UUX52064.1"/>
    <property type="molecule type" value="Genomic_DNA"/>
</dbReference>
<dbReference type="GO" id="GO:0005737">
    <property type="term" value="C:cytoplasm"/>
    <property type="evidence" value="ECO:0007669"/>
    <property type="project" value="TreeGrafter"/>
</dbReference>
<dbReference type="Proteomes" id="UP001060336">
    <property type="component" value="Chromosome"/>
</dbReference>
<dbReference type="Pfam" id="PF00300">
    <property type="entry name" value="His_Phos_1"/>
    <property type="match status" value="1"/>
</dbReference>
<reference evidence="1" key="1">
    <citation type="submission" date="2022-08" db="EMBL/GenBank/DDBJ databases">
        <title>Nisaea acidiphila sp. nov., isolated from a marine algal debris and emended description of the genus Nisaea Urios et al. 2008.</title>
        <authorList>
            <person name="Kwon K."/>
        </authorList>
    </citation>
    <scope>NUCLEOTIDE SEQUENCE</scope>
    <source>
        <strain evidence="1">MEBiC11861</strain>
    </source>
</reference>
<dbReference type="CDD" id="cd07067">
    <property type="entry name" value="HP_PGM_like"/>
    <property type="match status" value="1"/>
</dbReference>
<evidence type="ECO:0000313" key="1">
    <source>
        <dbReference type="EMBL" id="UUX52064.1"/>
    </source>
</evidence>
<evidence type="ECO:0000313" key="2">
    <source>
        <dbReference type="Proteomes" id="UP001060336"/>
    </source>
</evidence>
<dbReference type="SUPFAM" id="SSF53254">
    <property type="entry name" value="Phosphoglycerate mutase-like"/>
    <property type="match status" value="1"/>
</dbReference>
<dbReference type="InterPro" id="IPR050275">
    <property type="entry name" value="PGM_Phosphatase"/>
</dbReference>
<proteinExistence type="predicted"/>
<dbReference type="GO" id="GO:0016791">
    <property type="term" value="F:phosphatase activity"/>
    <property type="evidence" value="ECO:0007669"/>
    <property type="project" value="TreeGrafter"/>
</dbReference>
<keyword evidence="2" id="KW-1185">Reference proteome</keyword>
<dbReference type="PANTHER" id="PTHR48100:SF1">
    <property type="entry name" value="HISTIDINE PHOSPHATASE FAMILY PROTEIN-RELATED"/>
    <property type="match status" value="1"/>
</dbReference>
<dbReference type="PANTHER" id="PTHR48100">
    <property type="entry name" value="BROAD-SPECIFICITY PHOSPHATASE YOR283W-RELATED"/>
    <property type="match status" value="1"/>
</dbReference>
<dbReference type="AlphaFoldDB" id="A0A9J7AXP9"/>
<organism evidence="1 2">
    <name type="scientific">Nisaea acidiphila</name>
    <dbReference type="NCBI Taxonomy" id="1862145"/>
    <lineage>
        <taxon>Bacteria</taxon>
        <taxon>Pseudomonadati</taxon>
        <taxon>Pseudomonadota</taxon>
        <taxon>Alphaproteobacteria</taxon>
        <taxon>Rhodospirillales</taxon>
        <taxon>Thalassobaculaceae</taxon>
        <taxon>Nisaea</taxon>
    </lineage>
</organism>
<dbReference type="SMART" id="SM00855">
    <property type="entry name" value="PGAM"/>
    <property type="match status" value="1"/>
</dbReference>